<dbReference type="InterPro" id="IPR015943">
    <property type="entry name" value="WD40/YVTN_repeat-like_dom_sf"/>
</dbReference>
<keyword evidence="1" id="KW-0732">Signal</keyword>
<accession>A0ABZ2JV87</accession>
<dbReference type="Gene3D" id="2.130.10.10">
    <property type="entry name" value="YVTN repeat-like/Quinoprotein amine dehydrogenase"/>
    <property type="match status" value="1"/>
</dbReference>
<reference evidence="2 3" key="1">
    <citation type="submission" date="2021-12" db="EMBL/GenBank/DDBJ databases">
        <title>Discovery of the Pendulisporaceae a myxobacterial family with distinct sporulation behavior and unique specialized metabolism.</title>
        <authorList>
            <person name="Garcia R."/>
            <person name="Popoff A."/>
            <person name="Bader C.D."/>
            <person name="Loehr J."/>
            <person name="Walesch S."/>
            <person name="Walt C."/>
            <person name="Boldt J."/>
            <person name="Bunk B."/>
            <person name="Haeckl F.J.F.P.J."/>
            <person name="Gunesch A.P."/>
            <person name="Birkelbach J."/>
            <person name="Nuebel U."/>
            <person name="Pietschmann T."/>
            <person name="Bach T."/>
            <person name="Mueller R."/>
        </authorList>
    </citation>
    <scope>NUCLEOTIDE SEQUENCE [LARGE SCALE GENOMIC DNA]</scope>
    <source>
        <strain evidence="2 3">MSr12523</strain>
    </source>
</reference>
<proteinExistence type="predicted"/>
<dbReference type="Proteomes" id="UP001379533">
    <property type="component" value="Chromosome"/>
</dbReference>
<feature type="signal peptide" evidence="1">
    <location>
        <begin position="1"/>
        <end position="38"/>
    </location>
</feature>
<gene>
    <name evidence="2" type="ORF">LZC95_27790</name>
</gene>
<keyword evidence="3" id="KW-1185">Reference proteome</keyword>
<name>A0ABZ2JV87_9BACT</name>
<evidence type="ECO:0000256" key="1">
    <source>
        <dbReference type="SAM" id="SignalP"/>
    </source>
</evidence>
<evidence type="ECO:0000313" key="3">
    <source>
        <dbReference type="Proteomes" id="UP001379533"/>
    </source>
</evidence>
<sequence length="359" mass="38888">MALKNLFGHPSNGPFKRALTLVVSASLIAATTSLPVHAEDASEAAELSEAADSSAQADENWHRVSTTARTHTPVAAAILRGREWFFLRGNDDNHIWYSSDGQNFNQHPHGGATDAAPAAVVFHDTLYVFHVGQGGDLWYSTLTPGPGSGFSEWHRVPGSEGLHLRTTEPPTVTASARALYVLGMRNDEHIVFARTNDGTHWSNFDEPTGNAAGPRTLSAVGATAATDGSGTDWLVVAHRGTNNGVYWSGRRESDGFWLPWTEQNPGARTLSQPSLESFYGDDRHAYIGASIEGIDHRVWARSWDFSTGQNHGWRHVDDGSNVVTTDVAPTLIWLARAAVLLLAVSQNGIIFQKQFGGVQ</sequence>
<feature type="chain" id="PRO_5046095894" evidence="1">
    <location>
        <begin position="39"/>
        <end position="359"/>
    </location>
</feature>
<organism evidence="2 3">
    <name type="scientific">Pendulispora brunnea</name>
    <dbReference type="NCBI Taxonomy" id="2905690"/>
    <lineage>
        <taxon>Bacteria</taxon>
        <taxon>Pseudomonadati</taxon>
        <taxon>Myxococcota</taxon>
        <taxon>Myxococcia</taxon>
        <taxon>Myxococcales</taxon>
        <taxon>Sorangiineae</taxon>
        <taxon>Pendulisporaceae</taxon>
        <taxon>Pendulispora</taxon>
    </lineage>
</organism>
<dbReference type="SUPFAM" id="SSF89372">
    <property type="entry name" value="Fucose-specific lectin"/>
    <property type="match status" value="2"/>
</dbReference>
<dbReference type="EMBL" id="CP089982">
    <property type="protein sequence ID" value="WXA90252.1"/>
    <property type="molecule type" value="Genomic_DNA"/>
</dbReference>
<evidence type="ECO:0000313" key="2">
    <source>
        <dbReference type="EMBL" id="WXA90252.1"/>
    </source>
</evidence>
<dbReference type="RefSeq" id="WP_394840865.1">
    <property type="nucleotide sequence ID" value="NZ_CP089982.1"/>
</dbReference>
<protein>
    <submittedName>
        <fullName evidence="2">Uncharacterized protein</fullName>
    </submittedName>
</protein>